<organism evidence="3 4">
    <name type="scientific">Suillus fuscotomentosus</name>
    <dbReference type="NCBI Taxonomy" id="1912939"/>
    <lineage>
        <taxon>Eukaryota</taxon>
        <taxon>Fungi</taxon>
        <taxon>Dikarya</taxon>
        <taxon>Basidiomycota</taxon>
        <taxon>Agaricomycotina</taxon>
        <taxon>Agaricomycetes</taxon>
        <taxon>Agaricomycetidae</taxon>
        <taxon>Boletales</taxon>
        <taxon>Suillineae</taxon>
        <taxon>Suillaceae</taxon>
        <taxon>Suillus</taxon>
    </lineage>
</organism>
<name>A0AAD4EHH7_9AGAM</name>
<keyword evidence="2" id="KW-0732">Signal</keyword>
<evidence type="ECO:0000313" key="4">
    <source>
        <dbReference type="Proteomes" id="UP001195769"/>
    </source>
</evidence>
<reference evidence="3" key="1">
    <citation type="journal article" date="2020" name="New Phytol.">
        <title>Comparative genomics reveals dynamic genome evolution in host specialist ectomycorrhizal fungi.</title>
        <authorList>
            <person name="Lofgren L.A."/>
            <person name="Nguyen N.H."/>
            <person name="Vilgalys R."/>
            <person name="Ruytinx J."/>
            <person name="Liao H.L."/>
            <person name="Branco S."/>
            <person name="Kuo A."/>
            <person name="LaButti K."/>
            <person name="Lipzen A."/>
            <person name="Andreopoulos W."/>
            <person name="Pangilinan J."/>
            <person name="Riley R."/>
            <person name="Hundley H."/>
            <person name="Na H."/>
            <person name="Barry K."/>
            <person name="Grigoriev I.V."/>
            <person name="Stajich J.E."/>
            <person name="Kennedy P.G."/>
        </authorList>
    </citation>
    <scope>NUCLEOTIDE SEQUENCE</scope>
    <source>
        <strain evidence="3">FC203</strain>
    </source>
</reference>
<feature type="chain" id="PRO_5042042996" description="Autophagy protein 5" evidence="2">
    <location>
        <begin position="24"/>
        <end position="313"/>
    </location>
</feature>
<dbReference type="AlphaFoldDB" id="A0AAD4EHH7"/>
<feature type="signal peptide" evidence="2">
    <location>
        <begin position="1"/>
        <end position="23"/>
    </location>
</feature>
<dbReference type="EMBL" id="JABBWK010000005">
    <property type="protein sequence ID" value="KAG1906232.1"/>
    <property type="molecule type" value="Genomic_DNA"/>
</dbReference>
<proteinExistence type="predicted"/>
<evidence type="ECO:0000256" key="1">
    <source>
        <dbReference type="SAM" id="MobiDB-lite"/>
    </source>
</evidence>
<evidence type="ECO:0000256" key="2">
    <source>
        <dbReference type="SAM" id="SignalP"/>
    </source>
</evidence>
<dbReference type="GeneID" id="64670843"/>
<keyword evidence="4" id="KW-1185">Reference proteome</keyword>
<evidence type="ECO:0000313" key="3">
    <source>
        <dbReference type="EMBL" id="KAG1906232.1"/>
    </source>
</evidence>
<evidence type="ECO:0008006" key="5">
    <source>
        <dbReference type="Google" id="ProtNLM"/>
    </source>
</evidence>
<sequence length="313" mass="35298">MVSYGRPRPLIVHHLLVFGPVAGCSWPIDGLRGHTVGEIRLILHPVGKPHTNWSWKDRFIAYVYRFDFVLQGRGDLTQLRAPVNLVPRFGASADNQLTPYNSMKHASEFWLNKYWDKNTFFPLFMTVDNGIKLSSLLSIPDVSDVHTMNKITSDKLNRLVMHEDAPEVSQPLGHLLSHIFQPFKVPLPDVSELQIPLKKIIYPNQRVRSLYHDLSPDSLVPLYDTATSTWNWNLPVDPPRDDSDSDTSGTPVNPDPEAAESATYEEIIASFINALAGCLLASQPLLERECYATRTWSAASAHKVLPDTKWHPS</sequence>
<dbReference type="Proteomes" id="UP001195769">
    <property type="component" value="Unassembled WGS sequence"/>
</dbReference>
<feature type="region of interest" description="Disordered" evidence="1">
    <location>
        <begin position="233"/>
        <end position="258"/>
    </location>
</feature>
<dbReference type="RefSeq" id="XP_041231807.1">
    <property type="nucleotide sequence ID" value="XM_041376545.1"/>
</dbReference>
<comment type="caution">
    <text evidence="3">The sequence shown here is derived from an EMBL/GenBank/DDBJ whole genome shotgun (WGS) entry which is preliminary data.</text>
</comment>
<protein>
    <recommendedName>
        <fullName evidence="5">Autophagy protein 5</fullName>
    </recommendedName>
</protein>
<accession>A0AAD4EHH7</accession>
<gene>
    <name evidence="3" type="ORF">F5891DRAFT_975660</name>
</gene>